<dbReference type="InterPro" id="IPR038765">
    <property type="entry name" value="Papain-like_cys_pep_sf"/>
</dbReference>
<dbReference type="EMBL" id="FMXB01000002">
    <property type="protein sequence ID" value="SDA40908.1"/>
    <property type="molecule type" value="Genomic_DNA"/>
</dbReference>
<evidence type="ECO:0000313" key="2">
    <source>
        <dbReference type="EMBL" id="SDA40908.1"/>
    </source>
</evidence>
<dbReference type="InterPro" id="IPR002931">
    <property type="entry name" value="Transglutaminase-like"/>
</dbReference>
<keyword evidence="3" id="KW-1185">Reference proteome</keyword>
<dbReference type="Pfam" id="PF01841">
    <property type="entry name" value="Transglut_core"/>
    <property type="match status" value="1"/>
</dbReference>
<dbReference type="InterPro" id="IPR017853">
    <property type="entry name" value="GH"/>
</dbReference>
<dbReference type="Proteomes" id="UP000323439">
    <property type="component" value="Unassembled WGS sequence"/>
</dbReference>
<dbReference type="Gene3D" id="3.10.620.30">
    <property type="match status" value="1"/>
</dbReference>
<sequence>MKKRIFLALLLLIAVLSIGFVSAGEIDVNDTYAVQDSNTDFLAVDQGGVGSDNSNNLSINNVDTILDESIIGASEDSAKKAVTIDAPDVNLYYRNGTRFIATLSDVDGNKLANQTLLFTISGVDYARTTDVNGSASIAINLIPGTYDFITYYNGSDAYSSNKVTSKVTVYPTVSGNDIVKYYKNATQYYATFLNASGSPLANANVTFNINGVFYTRVTNASGVARLNINLPPNDYVLTAIHPDTGYMYSNNVTVLYTIYADNLTKVYRDSNQYYAEFVDGTGSPLANTNVTYNINGVFYSRMTNASGVARLNINLLEGTYVLTAYHPGDESRLSNTIKVLGTSETSITTSDYSYMIGDTQYIEATLYNELGYTVANQTIVINIGSTSNTAVTDANGKATIKANMPVGVYNVTYTYNGIAPYKSSSATGTLKIRDKYDTTFVVNNTVIYYNKKETFDVTVLTDNNVPVVNQPVYLSINGASYTRITDETGTARLTINLYPGVYDISYKFNSTKFKELTESSLLMVIDTNTSILSAQDTTVGEGAGEKFPILLTVDDFGMPYRDVIININGVNYTRTTNDFGVAEITINLAAGKYPVKYYYLGESRVEPSSGQAYITVKPRTATSMKWLSSTTFISGITADLKVSLVDSSNKPLASKDVVFTISSKEYPVKTDSSGIATLSRSLFSGTYVVTASFAGDGDYIQSEVSTVITVASAHDSSGYGYWVFGRDMENVNLSQLASLGTTDIFLNFYSLSLHGQSKVTSWIQSAKSYGINVHIWMQCFYDGEWLNPVSGRSINQALFNELIDEAKSYATIPGVAGVHLDYLRYPGNAYKTTGGTEAITEFVKQVTAACRAVNPSIIMSASIMPETTNDIYYYGQDISAISQYLDVIVLMQYKGNYNAGTDWLASTTRWYVQNSQGAEVWSGLQAYLSDDNPTKLTYTELFGDAQTVVDNGADGVMLFRFGISNFLNFKDLEDPSYDDVVSLSDVLDAASDLKLYIEKNWTLPSKVYVGDGAYTVPQFLALMNQALLMIEGVYTGDIVSFLVAEPEKNRGDVIYDVLFDEEYLEINHVVYAYCVSNNQAPDNATSSVGDIKYETLVYMYSRILDFYATESVLPAFVLVNNFLDNPTLTVNMLPSYSTTDYQYVNYTTTWLNYCPICEHYGTLLINPKGTVEGELTCYYCDADFCGVTGHDKILNSTYELVRLSESVPVAEGKVGDKIALSSIIAGASYLAAYFKENEDFPDYIVLKEGKYSLQDFLYMMSRAIVQIDASNTNPVTLIEIGGPSTPSGDVIDGTLSKTDYMDVVNRVANFISSNNWIPNYASSTLGKIAYSELLDSFSRILDYYSNHGALPTSVHIIYKSGSSKSISELAQSLIKGLTSDRDKAVALYNYVRDSISYSFYYNTQKGAEGTLAAGTGNCCDQAQLLVAMARAVGLTARFATGYCTFSSGSTYGHVWAQFNIGGSWINADPTSTRNSFGVINNWNTASYTNRGTFDVLPY</sequence>
<dbReference type="OrthoDB" id="18481at2157"/>
<organism evidence="2 3">
    <name type="scientific">Methanobrevibacter millerae</name>
    <dbReference type="NCBI Taxonomy" id="230361"/>
    <lineage>
        <taxon>Archaea</taxon>
        <taxon>Methanobacteriati</taxon>
        <taxon>Methanobacteriota</taxon>
        <taxon>Methanomada group</taxon>
        <taxon>Methanobacteria</taxon>
        <taxon>Methanobacteriales</taxon>
        <taxon>Methanobacteriaceae</taxon>
        <taxon>Methanobrevibacter</taxon>
    </lineage>
</organism>
<feature type="domain" description="Transglutaminase-like" evidence="1">
    <location>
        <begin position="1410"/>
        <end position="1471"/>
    </location>
</feature>
<dbReference type="Gene3D" id="3.20.20.80">
    <property type="entry name" value="Glycosidases"/>
    <property type="match status" value="1"/>
</dbReference>
<name>A0A1G5V5K9_9EURY</name>
<dbReference type="SMART" id="SM00460">
    <property type="entry name" value="TGc"/>
    <property type="match status" value="1"/>
</dbReference>
<dbReference type="PANTHER" id="PTHR33490">
    <property type="entry name" value="BLR5614 PROTEIN-RELATED"/>
    <property type="match status" value="1"/>
</dbReference>
<gene>
    <name evidence="2" type="ORF">SAMN02910315_00376</name>
</gene>
<evidence type="ECO:0000313" key="3">
    <source>
        <dbReference type="Proteomes" id="UP000323439"/>
    </source>
</evidence>
<evidence type="ECO:0000259" key="1">
    <source>
        <dbReference type="SMART" id="SM00460"/>
    </source>
</evidence>
<dbReference type="Gene3D" id="2.60.40.10">
    <property type="entry name" value="Immunoglobulins"/>
    <property type="match status" value="1"/>
</dbReference>
<proteinExistence type="predicted"/>
<dbReference type="InterPro" id="IPR013783">
    <property type="entry name" value="Ig-like_fold"/>
</dbReference>
<accession>A0A1G5V5K9</accession>
<dbReference type="PANTHER" id="PTHR33490:SF3">
    <property type="entry name" value="CONSERVED INTEGRAL MEMBRANE PROTEIN"/>
    <property type="match status" value="1"/>
</dbReference>
<dbReference type="RefSeq" id="WP_149731012.1">
    <property type="nucleotide sequence ID" value="NZ_FMXB01000002.1"/>
</dbReference>
<reference evidence="2 3" key="1">
    <citation type="submission" date="2016-10" db="EMBL/GenBank/DDBJ databases">
        <authorList>
            <person name="Varghese N."/>
            <person name="Submissions S."/>
        </authorList>
    </citation>
    <scope>NUCLEOTIDE SEQUENCE [LARGE SCALE GENOMIC DNA]</scope>
    <source>
        <strain evidence="2 3">DSM 16643</strain>
    </source>
</reference>
<protein>
    <recommendedName>
        <fullName evidence="1">Transglutaminase-like domain-containing protein</fullName>
    </recommendedName>
</protein>
<dbReference type="SUPFAM" id="SSF51445">
    <property type="entry name" value="(Trans)glycosidases"/>
    <property type="match status" value="1"/>
</dbReference>
<dbReference type="SUPFAM" id="SSF54001">
    <property type="entry name" value="Cysteine proteinases"/>
    <property type="match status" value="1"/>
</dbReference>